<comment type="caution">
    <text evidence="10">The sequence shown here is derived from an EMBL/GenBank/DDBJ whole genome shotgun (WGS) entry which is preliminary data.</text>
</comment>
<protein>
    <recommendedName>
        <fullName evidence="12">Alkane hydroxylase MAH1-like</fullName>
    </recommendedName>
</protein>
<dbReference type="CDD" id="cd11064">
    <property type="entry name" value="CYP86A"/>
    <property type="match status" value="1"/>
</dbReference>
<evidence type="ECO:0000313" key="11">
    <source>
        <dbReference type="Proteomes" id="UP001168098"/>
    </source>
</evidence>
<dbReference type="GO" id="GO:0005506">
    <property type="term" value="F:iron ion binding"/>
    <property type="evidence" value="ECO:0007669"/>
    <property type="project" value="InterPro"/>
</dbReference>
<dbReference type="InterPro" id="IPR017972">
    <property type="entry name" value="Cyt_P450_CS"/>
</dbReference>
<feature type="binding site" description="axial binding residue" evidence="8">
    <location>
        <position position="452"/>
    </location>
    <ligand>
        <name>heme</name>
        <dbReference type="ChEBI" id="CHEBI:30413"/>
    </ligand>
    <ligandPart>
        <name>Fe</name>
        <dbReference type="ChEBI" id="CHEBI:18248"/>
    </ligandPart>
</feature>
<name>A0AA38YI62_VITRO</name>
<evidence type="ECO:0000256" key="1">
    <source>
        <dbReference type="ARBA" id="ARBA00001971"/>
    </source>
</evidence>
<evidence type="ECO:0000256" key="6">
    <source>
        <dbReference type="ARBA" id="ARBA00023004"/>
    </source>
</evidence>
<dbReference type="AlphaFoldDB" id="A0AA38YI62"/>
<dbReference type="GO" id="GO:0004497">
    <property type="term" value="F:monooxygenase activity"/>
    <property type="evidence" value="ECO:0007669"/>
    <property type="project" value="UniProtKB-KW"/>
</dbReference>
<evidence type="ECO:0000256" key="5">
    <source>
        <dbReference type="ARBA" id="ARBA00023002"/>
    </source>
</evidence>
<evidence type="ECO:0000256" key="8">
    <source>
        <dbReference type="PIRSR" id="PIRSR602401-1"/>
    </source>
</evidence>
<evidence type="ECO:0000256" key="7">
    <source>
        <dbReference type="ARBA" id="ARBA00023033"/>
    </source>
</evidence>
<dbReference type="InterPro" id="IPR001128">
    <property type="entry name" value="Cyt_P450"/>
</dbReference>
<comment type="cofactor">
    <cofactor evidence="1 8">
        <name>heme</name>
        <dbReference type="ChEBI" id="CHEBI:30413"/>
    </cofactor>
</comment>
<evidence type="ECO:0000256" key="9">
    <source>
        <dbReference type="RuleBase" id="RU000461"/>
    </source>
</evidence>
<dbReference type="PROSITE" id="PS00086">
    <property type="entry name" value="CYTOCHROME_P450"/>
    <property type="match status" value="1"/>
</dbReference>
<dbReference type="PRINTS" id="PR00463">
    <property type="entry name" value="EP450I"/>
</dbReference>
<dbReference type="Gene3D" id="1.10.630.10">
    <property type="entry name" value="Cytochrome P450"/>
    <property type="match status" value="1"/>
</dbReference>
<keyword evidence="11" id="KW-1185">Reference proteome</keyword>
<evidence type="ECO:0000256" key="4">
    <source>
        <dbReference type="ARBA" id="ARBA00022723"/>
    </source>
</evidence>
<keyword evidence="5 9" id="KW-0560">Oxidoreductase</keyword>
<dbReference type="SUPFAM" id="SSF48264">
    <property type="entry name" value="Cytochrome P450"/>
    <property type="match status" value="1"/>
</dbReference>
<keyword evidence="7 9" id="KW-0503">Monooxygenase</keyword>
<proteinExistence type="inferred from homology"/>
<evidence type="ECO:0000313" key="10">
    <source>
        <dbReference type="EMBL" id="KAJ9670881.1"/>
    </source>
</evidence>
<keyword evidence="3 8" id="KW-0349">Heme</keyword>
<dbReference type="GO" id="GO:0020037">
    <property type="term" value="F:heme binding"/>
    <property type="evidence" value="ECO:0007669"/>
    <property type="project" value="InterPro"/>
</dbReference>
<reference evidence="10 11" key="1">
    <citation type="journal article" date="2023" name="BMC Biotechnol.">
        <title>Vitis rotundifolia cv Carlos genome sequencing.</title>
        <authorList>
            <person name="Huff M."/>
            <person name="Hulse-Kemp A."/>
            <person name="Scheffler B."/>
            <person name="Youngblood R."/>
            <person name="Simpson S."/>
            <person name="Babiker E."/>
            <person name="Staton M."/>
        </authorList>
    </citation>
    <scope>NUCLEOTIDE SEQUENCE [LARGE SCALE GENOMIC DNA]</scope>
    <source>
        <tissue evidence="10">Leaf</tissue>
    </source>
</reference>
<dbReference type="PRINTS" id="PR00385">
    <property type="entry name" value="P450"/>
</dbReference>
<sequence>MAVVSYPEILLAVIFFLFLGGFCTKKGVPWNWPIVGMFAGLLFHIHRIHDEAAEILEKTGCTFLFKGPWFSNMDMLGTTDPANVHYIMSSNFSNFPKGTEFRKMFEVLGDGIFNADGESWRNQRKLGQSMINNPRFHRFLAKVTYHKVEKGLVPLLDHLSEQGRVVDLQDVFQRLTFDTTCMLVTGFDTKCLSIEFPEVPFAKALEDVEEAVLYRHALPETLWRLLRWLGIGKEKKLQKGWKTLDHTIAEYISMKREELSNGITKLREDEDSADLLTSYMTEDNAMGLKCDGKFLRDTILNFMIAGRDTTSSALTWFFWLVSKNPLVESKIREEIETAIPEKEDRKGRHIFKTEGLNKLVYLHAAMCEALRLYPPVPFQHKAPIQPDVLPSGHKVDPKMKIFFPVYAMGRMTAIWGKDCSEFKPERWISEQGKIKHEPSYKFLSFNAGPRTCIGKGVAFTQMKAVAATIIHNYHIEMVKGHHVAPNVSIILYMKRGFKVRISKRWGG</sequence>
<dbReference type="InterPro" id="IPR002401">
    <property type="entry name" value="Cyt_P450_E_grp-I"/>
</dbReference>
<dbReference type="InterPro" id="IPR036396">
    <property type="entry name" value="Cyt_P450_sf"/>
</dbReference>
<keyword evidence="4 8" id="KW-0479">Metal-binding</keyword>
<dbReference type="GO" id="GO:0006629">
    <property type="term" value="P:lipid metabolic process"/>
    <property type="evidence" value="ECO:0007669"/>
    <property type="project" value="UniProtKB-ARBA"/>
</dbReference>
<dbReference type="Pfam" id="PF00067">
    <property type="entry name" value="p450"/>
    <property type="match status" value="1"/>
</dbReference>
<comment type="similarity">
    <text evidence="2 9">Belongs to the cytochrome P450 family.</text>
</comment>
<evidence type="ECO:0008006" key="12">
    <source>
        <dbReference type="Google" id="ProtNLM"/>
    </source>
</evidence>
<dbReference type="PANTHER" id="PTHR24296">
    <property type="entry name" value="CYTOCHROME P450"/>
    <property type="match status" value="1"/>
</dbReference>
<evidence type="ECO:0000256" key="2">
    <source>
        <dbReference type="ARBA" id="ARBA00010617"/>
    </source>
</evidence>
<dbReference type="Proteomes" id="UP001168098">
    <property type="component" value="Unassembled WGS sequence"/>
</dbReference>
<evidence type="ECO:0000256" key="3">
    <source>
        <dbReference type="ARBA" id="ARBA00022617"/>
    </source>
</evidence>
<gene>
    <name evidence="10" type="ORF">PVL29_027054</name>
</gene>
<organism evidence="10 11">
    <name type="scientific">Vitis rotundifolia</name>
    <name type="common">Muscadine grape</name>
    <dbReference type="NCBI Taxonomy" id="103349"/>
    <lineage>
        <taxon>Eukaryota</taxon>
        <taxon>Viridiplantae</taxon>
        <taxon>Streptophyta</taxon>
        <taxon>Embryophyta</taxon>
        <taxon>Tracheophyta</taxon>
        <taxon>Spermatophyta</taxon>
        <taxon>Magnoliopsida</taxon>
        <taxon>eudicotyledons</taxon>
        <taxon>Gunneridae</taxon>
        <taxon>Pentapetalae</taxon>
        <taxon>rosids</taxon>
        <taxon>Vitales</taxon>
        <taxon>Vitaceae</taxon>
        <taxon>Viteae</taxon>
        <taxon>Vitis</taxon>
    </lineage>
</organism>
<keyword evidence="6 8" id="KW-0408">Iron</keyword>
<dbReference type="EMBL" id="JARBHA010000020">
    <property type="protein sequence ID" value="KAJ9670881.1"/>
    <property type="molecule type" value="Genomic_DNA"/>
</dbReference>
<dbReference type="GO" id="GO:0016705">
    <property type="term" value="F:oxidoreductase activity, acting on paired donors, with incorporation or reduction of molecular oxygen"/>
    <property type="evidence" value="ECO:0007669"/>
    <property type="project" value="InterPro"/>
</dbReference>
<accession>A0AA38YI62</accession>